<dbReference type="EMBL" id="CACVKT020006205">
    <property type="protein sequence ID" value="CAC5400463.1"/>
    <property type="molecule type" value="Genomic_DNA"/>
</dbReference>
<dbReference type="SUPFAM" id="SSF101898">
    <property type="entry name" value="NHL repeat"/>
    <property type="match status" value="1"/>
</dbReference>
<evidence type="ECO:0000313" key="1">
    <source>
        <dbReference type="EMBL" id="CAC5400463.1"/>
    </source>
</evidence>
<dbReference type="OrthoDB" id="6138137at2759"/>
<dbReference type="Gene3D" id="2.120.10.30">
    <property type="entry name" value="TolB, C-terminal domain"/>
    <property type="match status" value="1"/>
</dbReference>
<dbReference type="Proteomes" id="UP000507470">
    <property type="component" value="Unassembled WGS sequence"/>
</dbReference>
<reference evidence="1 2" key="1">
    <citation type="submission" date="2020-06" db="EMBL/GenBank/DDBJ databases">
        <authorList>
            <person name="Li R."/>
            <person name="Bekaert M."/>
        </authorList>
    </citation>
    <scope>NUCLEOTIDE SEQUENCE [LARGE SCALE GENOMIC DNA]</scope>
    <source>
        <strain evidence="2">wild</strain>
    </source>
</reference>
<keyword evidence="2" id="KW-1185">Reference proteome</keyword>
<protein>
    <recommendedName>
        <fullName evidence="3">TRIM71</fullName>
    </recommendedName>
</protein>
<dbReference type="InterPro" id="IPR011042">
    <property type="entry name" value="6-blade_b-propeller_TolB-like"/>
</dbReference>
<evidence type="ECO:0008006" key="3">
    <source>
        <dbReference type="Google" id="ProtNLM"/>
    </source>
</evidence>
<organism evidence="1 2">
    <name type="scientific">Mytilus coruscus</name>
    <name type="common">Sea mussel</name>
    <dbReference type="NCBI Taxonomy" id="42192"/>
    <lineage>
        <taxon>Eukaryota</taxon>
        <taxon>Metazoa</taxon>
        <taxon>Spiralia</taxon>
        <taxon>Lophotrochozoa</taxon>
        <taxon>Mollusca</taxon>
        <taxon>Bivalvia</taxon>
        <taxon>Autobranchia</taxon>
        <taxon>Pteriomorphia</taxon>
        <taxon>Mytilida</taxon>
        <taxon>Mytiloidea</taxon>
        <taxon>Mytilidae</taxon>
        <taxon>Mytilinae</taxon>
        <taxon>Mytilus</taxon>
    </lineage>
</organism>
<proteinExistence type="predicted"/>
<evidence type="ECO:0000313" key="2">
    <source>
        <dbReference type="Proteomes" id="UP000507470"/>
    </source>
</evidence>
<dbReference type="AlphaFoldDB" id="A0A6J8CVF1"/>
<name>A0A6J8CVF1_MYTCO</name>
<sequence length="157" mass="17459">MMNKKGDKEFVYKHDQHSPTLITVPKRITSTNNGNIHVVDQISEDFSGKVVVLGHDGHLIYKYSGLSATNNTSPFKPRHIVTTPSDNVVVIDRDIPILHILNNNGHFVSYFNTEEIGIQFPYSLAFNTTGHLYIGCTKGAGHKSTEAKLYETNIAGF</sequence>
<gene>
    <name evidence="1" type="ORF">MCOR_34644</name>
</gene>
<accession>A0A6J8CVF1</accession>